<keyword evidence="4" id="KW-0325">Glycoprotein</keyword>
<keyword evidence="2" id="KW-0964">Secreted</keyword>
<dbReference type="InterPro" id="IPR008499">
    <property type="entry name" value="Leg1"/>
</dbReference>
<evidence type="ECO:0000256" key="4">
    <source>
        <dbReference type="ARBA" id="ARBA00023180"/>
    </source>
</evidence>
<evidence type="ECO:0000313" key="5">
    <source>
        <dbReference type="EMBL" id="MFC6091332.1"/>
    </source>
</evidence>
<evidence type="ECO:0000256" key="1">
    <source>
        <dbReference type="ARBA" id="ARBA00004613"/>
    </source>
</evidence>
<proteinExistence type="predicted"/>
<evidence type="ECO:0000256" key="2">
    <source>
        <dbReference type="ARBA" id="ARBA00022525"/>
    </source>
</evidence>
<evidence type="ECO:0000313" key="6">
    <source>
        <dbReference type="Proteomes" id="UP001596220"/>
    </source>
</evidence>
<organism evidence="5 6">
    <name type="scientific">Saccharothrix lopnurensis</name>
    <dbReference type="NCBI Taxonomy" id="1670621"/>
    <lineage>
        <taxon>Bacteria</taxon>
        <taxon>Bacillati</taxon>
        <taxon>Actinomycetota</taxon>
        <taxon>Actinomycetes</taxon>
        <taxon>Pseudonocardiales</taxon>
        <taxon>Pseudonocardiaceae</taxon>
        <taxon>Saccharothrix</taxon>
    </lineage>
</organism>
<dbReference type="PANTHER" id="PTHR18820">
    <property type="entry name" value="LEG1"/>
    <property type="match status" value="1"/>
</dbReference>
<accession>A0ABW1P967</accession>
<keyword evidence="3" id="KW-0732">Signal</keyword>
<gene>
    <name evidence="5" type="ORF">ACFP3R_18810</name>
</gene>
<sequence length="319" mass="35217">MAHPDELADLDLYRVWTTAADLGGVFDPFRFEQRMAAYRLMIGNTNPADRFGADNRHNPLWGLVFQHQWQFRTGRLGAGAQRDGLIDPDSPWGYGNYTLSVIPWLGAGAAGVVPALPVADPPAGSRFRYVTGGAVPEELAAAVADWRAYFVLVAGSGPADAVGAADAEPARLALWKAHKTSLDVVVDAIADLDAAPWPALEITFLRGWCRMVDYLWAAAWPTDFAFMTAHGLDVLPESPLTTPEDVDALPAKTRGNVVNVLRLATTPRWRYHLNLVLWKRVMRTREARDQVLPLLDAVFDPRPDNAAERRRLLGHLLRP</sequence>
<name>A0ABW1P967_9PSEU</name>
<dbReference type="Pfam" id="PF05612">
    <property type="entry name" value="Leg1"/>
    <property type="match status" value="1"/>
</dbReference>
<evidence type="ECO:0000256" key="3">
    <source>
        <dbReference type="ARBA" id="ARBA00022729"/>
    </source>
</evidence>
<dbReference type="RefSeq" id="WP_380637531.1">
    <property type="nucleotide sequence ID" value="NZ_JBHSQO010000017.1"/>
</dbReference>
<comment type="subcellular location">
    <subcellularLocation>
        <location evidence="1">Secreted</location>
    </subcellularLocation>
</comment>
<comment type="caution">
    <text evidence="5">The sequence shown here is derived from an EMBL/GenBank/DDBJ whole genome shotgun (WGS) entry which is preliminary data.</text>
</comment>
<keyword evidence="6" id="KW-1185">Reference proteome</keyword>
<dbReference type="Proteomes" id="UP001596220">
    <property type="component" value="Unassembled WGS sequence"/>
</dbReference>
<protein>
    <submittedName>
        <fullName evidence="5">Leg1-related protein</fullName>
    </submittedName>
</protein>
<dbReference type="PANTHER" id="PTHR18820:SF1">
    <property type="entry name" value="PROTEIN LEG1 HOMOLOG"/>
    <property type="match status" value="1"/>
</dbReference>
<dbReference type="EMBL" id="JBHSQO010000017">
    <property type="protein sequence ID" value="MFC6091332.1"/>
    <property type="molecule type" value="Genomic_DNA"/>
</dbReference>
<reference evidence="6" key="1">
    <citation type="journal article" date="2019" name="Int. J. Syst. Evol. Microbiol.">
        <title>The Global Catalogue of Microorganisms (GCM) 10K type strain sequencing project: providing services to taxonomists for standard genome sequencing and annotation.</title>
        <authorList>
            <consortium name="The Broad Institute Genomics Platform"/>
            <consortium name="The Broad Institute Genome Sequencing Center for Infectious Disease"/>
            <person name="Wu L."/>
            <person name="Ma J."/>
        </authorList>
    </citation>
    <scope>NUCLEOTIDE SEQUENCE [LARGE SCALE GENOMIC DNA]</scope>
    <source>
        <strain evidence="6">CGMCC 4.7246</strain>
    </source>
</reference>